<dbReference type="eggNOG" id="ENOG50343JG">
    <property type="taxonomic scope" value="Bacteria"/>
</dbReference>
<proteinExistence type="predicted"/>
<dbReference type="AlphaFoldDB" id="X7EBJ0"/>
<evidence type="ECO:0000313" key="2">
    <source>
        <dbReference type="Proteomes" id="UP000054058"/>
    </source>
</evidence>
<protein>
    <submittedName>
        <fullName evidence="1">Uncharacterized protein</fullName>
    </submittedName>
</protein>
<dbReference type="EMBL" id="JAMB01000001">
    <property type="protein sequence ID" value="ETX12581.1"/>
    <property type="molecule type" value="Genomic_DNA"/>
</dbReference>
<organism evidence="1 2">
    <name type="scientific">Marinomonas ushuaiensis DSM 15871</name>
    <dbReference type="NCBI Taxonomy" id="1122207"/>
    <lineage>
        <taxon>Bacteria</taxon>
        <taxon>Pseudomonadati</taxon>
        <taxon>Pseudomonadota</taxon>
        <taxon>Gammaproteobacteria</taxon>
        <taxon>Oceanospirillales</taxon>
        <taxon>Oceanospirillaceae</taxon>
        <taxon>Marinomonas</taxon>
    </lineage>
</organism>
<reference evidence="1 2" key="1">
    <citation type="submission" date="2014-01" db="EMBL/GenBank/DDBJ databases">
        <title>Marinomonas ushuaiensis DSM 15871 Genome Sequencing.</title>
        <authorList>
            <person name="Lai Q."/>
            <person name="Shao Z.S."/>
        </authorList>
    </citation>
    <scope>NUCLEOTIDE SEQUENCE [LARGE SCALE GENOMIC DNA]</scope>
    <source>
        <strain evidence="1 2">DSM 15871</strain>
    </source>
</reference>
<dbReference type="PATRIC" id="fig|1122207.3.peg.629"/>
<gene>
    <name evidence="1" type="ORF">MUS1_03070</name>
</gene>
<sequence length="268" mass="31804">MRIALCFYGLVGSKANKDGAGTSLDPTIAYNLNNDNLILNNNKLGHDVDVFIHSWSHEKRDELISLYHPKFHLIEKQIDFPSSKSITYNRDFSEKLSMLVSALKNPCGIFGLLENKKKEAFRAYSRWYSSKKVLELKKEYEQENDFEYDCVMVMRLDVGFYSQLNFSELDMNNFYASNWNISPTKENNRKYDQENHNVGKGFLDFWFISNSKNMNEFARLYENITSYHVCPHRSAYQHTVTFTNQIKYIKYRWLDFEMIRRKEFNAEK</sequence>
<dbReference type="STRING" id="1122207.MUS1_03070"/>
<dbReference type="RefSeq" id="WP_036158853.1">
    <property type="nucleotide sequence ID" value="NZ_JAMB01000001.1"/>
</dbReference>
<name>X7EBJ0_9GAMM</name>
<comment type="caution">
    <text evidence="1">The sequence shown here is derived from an EMBL/GenBank/DDBJ whole genome shotgun (WGS) entry which is preliminary data.</text>
</comment>
<dbReference type="OrthoDB" id="9554436at2"/>
<accession>X7EBJ0</accession>
<dbReference type="Proteomes" id="UP000054058">
    <property type="component" value="Unassembled WGS sequence"/>
</dbReference>
<evidence type="ECO:0000313" key="1">
    <source>
        <dbReference type="EMBL" id="ETX12581.1"/>
    </source>
</evidence>
<keyword evidence="2" id="KW-1185">Reference proteome</keyword>